<dbReference type="AlphaFoldDB" id="A0A2H1W5N5"/>
<comment type="subcellular location">
    <subcellularLocation>
        <location evidence="1">Membrane</location>
        <topology evidence="1">Multi-pass membrane protein</topology>
    </subcellularLocation>
</comment>
<feature type="transmembrane region" description="Helical" evidence="7">
    <location>
        <begin position="268"/>
        <end position="288"/>
    </location>
</feature>
<reference evidence="9" key="1">
    <citation type="submission" date="2016-07" db="EMBL/GenBank/DDBJ databases">
        <authorList>
            <person name="Bretaudeau A."/>
        </authorList>
    </citation>
    <scope>NUCLEOTIDE SEQUENCE</scope>
    <source>
        <strain evidence="9">Rice</strain>
        <tissue evidence="9">Whole body</tissue>
    </source>
</reference>
<evidence type="ECO:0000256" key="3">
    <source>
        <dbReference type="ARBA" id="ARBA00022692"/>
    </source>
</evidence>
<keyword evidence="4" id="KW-0769">Symport</keyword>
<evidence type="ECO:0000256" key="8">
    <source>
        <dbReference type="SAM" id="SignalP"/>
    </source>
</evidence>
<gene>
    <name evidence="9" type="ORF">SFRICE_001542</name>
</gene>
<dbReference type="GO" id="GO:0015293">
    <property type="term" value="F:symporter activity"/>
    <property type="evidence" value="ECO:0007669"/>
    <property type="project" value="UniProtKB-KW"/>
</dbReference>
<organism evidence="9">
    <name type="scientific">Spodoptera frugiperda</name>
    <name type="common">Fall armyworm</name>
    <dbReference type="NCBI Taxonomy" id="7108"/>
    <lineage>
        <taxon>Eukaryota</taxon>
        <taxon>Metazoa</taxon>
        <taxon>Ecdysozoa</taxon>
        <taxon>Arthropoda</taxon>
        <taxon>Hexapoda</taxon>
        <taxon>Insecta</taxon>
        <taxon>Pterygota</taxon>
        <taxon>Neoptera</taxon>
        <taxon>Endopterygota</taxon>
        <taxon>Lepidoptera</taxon>
        <taxon>Glossata</taxon>
        <taxon>Ditrysia</taxon>
        <taxon>Noctuoidea</taxon>
        <taxon>Noctuidae</taxon>
        <taxon>Amphipyrinae</taxon>
        <taxon>Spodoptera</taxon>
    </lineage>
</organism>
<proteinExistence type="inferred from homology"/>
<dbReference type="EMBL" id="ODYU01006505">
    <property type="protein sequence ID" value="SOQ48399.1"/>
    <property type="molecule type" value="Genomic_DNA"/>
</dbReference>
<feature type="chain" id="PRO_5013567872" evidence="8">
    <location>
        <begin position="27"/>
        <end position="493"/>
    </location>
</feature>
<feature type="transmembrane region" description="Helical" evidence="7">
    <location>
        <begin position="142"/>
        <end position="164"/>
    </location>
</feature>
<feature type="transmembrane region" description="Helical" evidence="7">
    <location>
        <begin position="309"/>
        <end position="329"/>
    </location>
</feature>
<dbReference type="PANTHER" id="PTHR10361:SF28">
    <property type="entry name" value="P3 PROTEIN-RELATED"/>
    <property type="match status" value="1"/>
</dbReference>
<evidence type="ECO:0000256" key="5">
    <source>
        <dbReference type="ARBA" id="ARBA00022989"/>
    </source>
</evidence>
<dbReference type="InterPro" id="IPR038770">
    <property type="entry name" value="Na+/solute_symporter_sf"/>
</dbReference>
<feature type="signal peptide" evidence="8">
    <location>
        <begin position="1"/>
        <end position="26"/>
    </location>
</feature>
<evidence type="ECO:0000256" key="1">
    <source>
        <dbReference type="ARBA" id="ARBA00004141"/>
    </source>
</evidence>
<sequence>MCPIWPLHLIIIYLLALCPLWVICQAVPDLTATFIPDEVTINMNEYTYVNVSVSGTGMQAGDQFTLSTSDPHLAEAEWNSTYQLTETDVVNSRFEGNMRVSAKFLGRTNVMLSGRRNNQPLEVKNNTMPVIVIRPERVIDTIFVTSVATFVSLIFINFGCAMHWPTVKEVLKRPIGPVIGMCGQFLFMPLMSFGLGFLIFPNDPAMRLGMFFTGVAPGGGASNIWTFILGGNLNLSLAMTSISTLACFGFMPMWLFSLGQVVFRNAQIVVPYTRIATFVIGLLVPLGIGLGMQRWTPKIAAFMVRILKGFSTTLLLFIIVFAIVTNLYIFELFTWQIIVAGMGIPWLGYCAGYLAARLCRQPHPDALAISIETGIQNTGIAIFLLRYALGQPEADLTTVVPVSCAIMTPIPMTCIYIYQKVKACFVNRGKHKKMLEEDLTPRGDSPQPTILTTADLYGRANKGLEDIEGNTAKDDVTDVKTDGNINTVSATVN</sequence>
<keyword evidence="5 7" id="KW-1133">Transmembrane helix</keyword>
<dbReference type="InterPro" id="IPR002657">
    <property type="entry name" value="BilAc:Na_symport/Acr3"/>
</dbReference>
<feature type="transmembrane region" description="Helical" evidence="7">
    <location>
        <begin position="399"/>
        <end position="418"/>
    </location>
</feature>
<evidence type="ECO:0000313" key="9">
    <source>
        <dbReference type="EMBL" id="SOQ48399.1"/>
    </source>
</evidence>
<comment type="similarity">
    <text evidence="2">Belongs to the bile acid:sodium symporter (BASS) (TC 2.A.28) family.</text>
</comment>
<name>A0A2H1W5N5_SPOFR</name>
<keyword evidence="4" id="KW-0813">Transport</keyword>
<evidence type="ECO:0000256" key="4">
    <source>
        <dbReference type="ARBA" id="ARBA00022847"/>
    </source>
</evidence>
<accession>A0A2H1W5N5</accession>
<dbReference type="InterPro" id="IPR004710">
    <property type="entry name" value="Bilac:Na_transpt"/>
</dbReference>
<keyword evidence="8" id="KW-0732">Signal</keyword>
<feature type="transmembrane region" description="Helical" evidence="7">
    <location>
        <begin position="176"/>
        <end position="200"/>
    </location>
</feature>
<dbReference type="Pfam" id="PF01758">
    <property type="entry name" value="SBF"/>
    <property type="match status" value="1"/>
</dbReference>
<keyword evidence="3 7" id="KW-0812">Transmembrane</keyword>
<evidence type="ECO:0000256" key="6">
    <source>
        <dbReference type="ARBA" id="ARBA00023136"/>
    </source>
</evidence>
<dbReference type="Gene3D" id="1.20.1530.20">
    <property type="match status" value="1"/>
</dbReference>
<evidence type="ECO:0000256" key="7">
    <source>
        <dbReference type="SAM" id="Phobius"/>
    </source>
</evidence>
<feature type="transmembrane region" description="Helical" evidence="7">
    <location>
        <begin position="335"/>
        <end position="355"/>
    </location>
</feature>
<dbReference type="PANTHER" id="PTHR10361">
    <property type="entry name" value="SODIUM-BILE ACID COTRANSPORTER"/>
    <property type="match status" value="1"/>
</dbReference>
<feature type="transmembrane region" description="Helical" evidence="7">
    <location>
        <begin position="206"/>
        <end position="228"/>
    </location>
</feature>
<dbReference type="GO" id="GO:0016020">
    <property type="term" value="C:membrane"/>
    <property type="evidence" value="ECO:0007669"/>
    <property type="project" value="UniProtKB-SubCell"/>
</dbReference>
<evidence type="ECO:0000256" key="2">
    <source>
        <dbReference type="ARBA" id="ARBA00006528"/>
    </source>
</evidence>
<keyword evidence="6 7" id="KW-0472">Membrane</keyword>
<protein>
    <submittedName>
        <fullName evidence="9">SFRICE_001542</fullName>
    </submittedName>
</protein>
<feature type="transmembrane region" description="Helical" evidence="7">
    <location>
        <begin position="235"/>
        <end position="256"/>
    </location>
</feature>